<dbReference type="AlphaFoldDB" id="A0A2K9NKC2"/>
<dbReference type="PROSITE" id="PS01173">
    <property type="entry name" value="LIPASE_GDXG_HIS"/>
    <property type="match status" value="1"/>
</dbReference>
<evidence type="ECO:0000313" key="5">
    <source>
        <dbReference type="EMBL" id="AUN33527.1"/>
    </source>
</evidence>
<dbReference type="GO" id="GO:0016787">
    <property type="term" value="F:hydrolase activity"/>
    <property type="evidence" value="ECO:0007669"/>
    <property type="project" value="UniProtKB-KW"/>
</dbReference>
<dbReference type="Pfam" id="PF07859">
    <property type="entry name" value="Abhydrolase_3"/>
    <property type="match status" value="1"/>
</dbReference>
<dbReference type="KEGG" id="ncb:C0V82_24600"/>
<organism evidence="5 6">
    <name type="scientific">Niveispirillum cyanobacteriorum</name>
    <dbReference type="NCBI Taxonomy" id="1612173"/>
    <lineage>
        <taxon>Bacteria</taxon>
        <taxon>Pseudomonadati</taxon>
        <taxon>Pseudomonadota</taxon>
        <taxon>Alphaproteobacteria</taxon>
        <taxon>Rhodospirillales</taxon>
        <taxon>Azospirillaceae</taxon>
        <taxon>Niveispirillum</taxon>
    </lineage>
</organism>
<dbReference type="PROSITE" id="PS01174">
    <property type="entry name" value="LIPASE_GDXG_SER"/>
    <property type="match status" value="1"/>
</dbReference>
<feature type="active site" evidence="3">
    <location>
        <position position="214"/>
    </location>
</feature>
<dbReference type="EMBL" id="CP025613">
    <property type="protein sequence ID" value="AUN33527.1"/>
    <property type="molecule type" value="Genomic_DNA"/>
</dbReference>
<sequence>MIAPGAVAGFPNGWSPPHPYRPHRSRRQTMTGTILPIAPVPHRAASLCLVPEKPGFTVGTDLSPEVADVVRIIAGSATGDGDLAETRRIFTQVRRALGPEAPDIASVREETIIGPGGPLRLRLYRPSFGFRPLPALLFFHGGGWTVGDLDSHDTLCRQLAVATGHAIVAVDYRLAPEHPWPAAIEDGWAALRWLAAYAPLLAIDPLAIGVAGDSAGGNIAAVLALKARDVGGPILKTQVLIYPAVDLAAGLPSHFTRADGYLLTRQAYVAYVRNYLAGQEVEGDWQVSPLRADRLDGLPPTVIITAGFDPLLDEGRAYAGRLAAAGVPVLHRLYPDMVHGFITMGGRLPAANRAIADIGRALASYDIYAFSDGGGI</sequence>
<dbReference type="FunFam" id="3.40.50.1820:FF:000089">
    <property type="entry name" value="Alpha/beta hydrolase"/>
    <property type="match status" value="1"/>
</dbReference>
<accession>A0A2K9NKC2</accession>
<dbReference type="InterPro" id="IPR013094">
    <property type="entry name" value="AB_hydrolase_3"/>
</dbReference>
<keyword evidence="5" id="KW-0614">Plasmid</keyword>
<protein>
    <submittedName>
        <fullName evidence="5">Acetyl hydrolase</fullName>
    </submittedName>
</protein>
<dbReference type="InterPro" id="IPR050300">
    <property type="entry name" value="GDXG_lipolytic_enzyme"/>
</dbReference>
<comment type="similarity">
    <text evidence="1">Belongs to the 'GDXG' lipolytic enzyme family.</text>
</comment>
<dbReference type="SUPFAM" id="SSF53474">
    <property type="entry name" value="alpha/beta-Hydrolases"/>
    <property type="match status" value="1"/>
</dbReference>
<feature type="domain" description="Alpha/beta hydrolase fold-3" evidence="4">
    <location>
        <begin position="136"/>
        <end position="342"/>
    </location>
</feature>
<dbReference type="InterPro" id="IPR033140">
    <property type="entry name" value="Lipase_GDXG_put_SER_AS"/>
</dbReference>
<evidence type="ECO:0000259" key="4">
    <source>
        <dbReference type="Pfam" id="PF07859"/>
    </source>
</evidence>
<dbReference type="Gene3D" id="3.40.50.1820">
    <property type="entry name" value="alpha/beta hydrolase"/>
    <property type="match status" value="1"/>
</dbReference>
<keyword evidence="6" id="KW-1185">Reference proteome</keyword>
<evidence type="ECO:0000256" key="3">
    <source>
        <dbReference type="PROSITE-ProRule" id="PRU10038"/>
    </source>
</evidence>
<evidence type="ECO:0000256" key="1">
    <source>
        <dbReference type="ARBA" id="ARBA00010515"/>
    </source>
</evidence>
<evidence type="ECO:0000256" key="2">
    <source>
        <dbReference type="ARBA" id="ARBA00022801"/>
    </source>
</evidence>
<name>A0A2K9NKC2_9PROT</name>
<dbReference type="InterPro" id="IPR002168">
    <property type="entry name" value="Lipase_GDXG_HIS_AS"/>
</dbReference>
<dbReference type="PANTHER" id="PTHR48081">
    <property type="entry name" value="AB HYDROLASE SUPERFAMILY PROTEIN C4A8.06C"/>
    <property type="match status" value="1"/>
</dbReference>
<gene>
    <name evidence="5" type="ORF">C0V82_24600</name>
</gene>
<proteinExistence type="inferred from homology"/>
<geneLocation type="plasmid" evidence="5 6">
    <name>unnamed1</name>
</geneLocation>
<evidence type="ECO:0000313" key="6">
    <source>
        <dbReference type="Proteomes" id="UP000234752"/>
    </source>
</evidence>
<dbReference type="PANTHER" id="PTHR48081:SF8">
    <property type="entry name" value="ALPHA_BETA HYDROLASE FOLD-3 DOMAIN-CONTAINING PROTEIN-RELATED"/>
    <property type="match status" value="1"/>
</dbReference>
<keyword evidence="2 5" id="KW-0378">Hydrolase</keyword>
<reference evidence="5 6" key="1">
    <citation type="submission" date="2017-12" db="EMBL/GenBank/DDBJ databases">
        <title>Genomes of bacteria within cyanobacterial aggregates.</title>
        <authorList>
            <person name="Cai H."/>
        </authorList>
    </citation>
    <scope>NUCLEOTIDE SEQUENCE [LARGE SCALE GENOMIC DNA]</scope>
    <source>
        <strain evidence="5 6">TH16</strain>
        <plasmid evidence="5 6">unnamed1</plasmid>
    </source>
</reference>
<dbReference type="InterPro" id="IPR029058">
    <property type="entry name" value="AB_hydrolase_fold"/>
</dbReference>
<dbReference type="Proteomes" id="UP000234752">
    <property type="component" value="Plasmid unnamed1"/>
</dbReference>